<gene>
    <name evidence="1" type="ORF">N657DRAFT_642270</name>
</gene>
<dbReference type="RefSeq" id="XP_062649309.1">
    <property type="nucleotide sequence ID" value="XM_062792310.1"/>
</dbReference>
<keyword evidence="2" id="KW-1185">Reference proteome</keyword>
<comment type="caution">
    <text evidence="1">The sequence shown here is derived from an EMBL/GenBank/DDBJ whole genome shotgun (WGS) entry which is preliminary data.</text>
</comment>
<dbReference type="Proteomes" id="UP001302602">
    <property type="component" value="Unassembled WGS sequence"/>
</dbReference>
<dbReference type="GeneID" id="87829079"/>
<name>A0AAN6U358_9PEZI</name>
<dbReference type="AlphaFoldDB" id="A0AAN6U358"/>
<reference evidence="1" key="1">
    <citation type="journal article" date="2023" name="Mol. Phylogenet. Evol.">
        <title>Genome-scale phylogeny and comparative genomics of the fungal order Sordariales.</title>
        <authorList>
            <person name="Hensen N."/>
            <person name="Bonometti L."/>
            <person name="Westerberg I."/>
            <person name="Brannstrom I.O."/>
            <person name="Guillou S."/>
            <person name="Cros-Aarteil S."/>
            <person name="Calhoun S."/>
            <person name="Haridas S."/>
            <person name="Kuo A."/>
            <person name="Mondo S."/>
            <person name="Pangilinan J."/>
            <person name="Riley R."/>
            <person name="LaButti K."/>
            <person name="Andreopoulos B."/>
            <person name="Lipzen A."/>
            <person name="Chen C."/>
            <person name="Yan M."/>
            <person name="Daum C."/>
            <person name="Ng V."/>
            <person name="Clum A."/>
            <person name="Steindorff A."/>
            <person name="Ohm R.A."/>
            <person name="Martin F."/>
            <person name="Silar P."/>
            <person name="Natvig D.O."/>
            <person name="Lalanne C."/>
            <person name="Gautier V."/>
            <person name="Ament-Velasquez S.L."/>
            <person name="Kruys A."/>
            <person name="Hutchinson M.I."/>
            <person name="Powell A.J."/>
            <person name="Barry K."/>
            <person name="Miller A.N."/>
            <person name="Grigoriev I.V."/>
            <person name="Debuchy R."/>
            <person name="Gladieux P."/>
            <person name="Hiltunen Thoren M."/>
            <person name="Johannesson H."/>
        </authorList>
    </citation>
    <scope>NUCLEOTIDE SEQUENCE</scope>
    <source>
        <strain evidence="1">CBS 731.68</strain>
    </source>
</reference>
<evidence type="ECO:0000313" key="1">
    <source>
        <dbReference type="EMBL" id="KAK4125538.1"/>
    </source>
</evidence>
<dbReference type="EMBL" id="MU853225">
    <property type="protein sequence ID" value="KAK4125538.1"/>
    <property type="molecule type" value="Genomic_DNA"/>
</dbReference>
<reference evidence="1" key="2">
    <citation type="submission" date="2023-05" db="EMBL/GenBank/DDBJ databases">
        <authorList>
            <consortium name="Lawrence Berkeley National Laboratory"/>
            <person name="Steindorff A."/>
            <person name="Hensen N."/>
            <person name="Bonometti L."/>
            <person name="Westerberg I."/>
            <person name="Brannstrom I.O."/>
            <person name="Guillou S."/>
            <person name="Cros-Aarteil S."/>
            <person name="Calhoun S."/>
            <person name="Haridas S."/>
            <person name="Kuo A."/>
            <person name="Mondo S."/>
            <person name="Pangilinan J."/>
            <person name="Riley R."/>
            <person name="Labutti K."/>
            <person name="Andreopoulos B."/>
            <person name="Lipzen A."/>
            <person name="Chen C."/>
            <person name="Yanf M."/>
            <person name="Daum C."/>
            <person name="Ng V."/>
            <person name="Clum A."/>
            <person name="Ohm R."/>
            <person name="Martin F."/>
            <person name="Silar P."/>
            <person name="Natvig D."/>
            <person name="Lalanne C."/>
            <person name="Gautier V."/>
            <person name="Ament-Velasquez S.L."/>
            <person name="Kruys A."/>
            <person name="Hutchinson M.I."/>
            <person name="Powell A.J."/>
            <person name="Barry K."/>
            <person name="Miller A.N."/>
            <person name="Grigoriev I.V."/>
            <person name="Debuchy R."/>
            <person name="Gladieux P."/>
            <person name="Thoren M.H."/>
            <person name="Johannesson H."/>
        </authorList>
    </citation>
    <scope>NUCLEOTIDE SEQUENCE</scope>
    <source>
        <strain evidence="1">CBS 731.68</strain>
    </source>
</reference>
<sequence length="102" mass="11494">MLSVLAQTGLLRLTVGSLHPFSLGTSRFNFMLDERVIFLVGVGEVCRGLVDEIFRLVDLARLVRDLPDLSSQALLQLSLEVVQVVLRHHLFQFRVDGHALLR</sequence>
<proteinExistence type="predicted"/>
<organism evidence="1 2">
    <name type="scientific">Parathielavia appendiculata</name>
    <dbReference type="NCBI Taxonomy" id="2587402"/>
    <lineage>
        <taxon>Eukaryota</taxon>
        <taxon>Fungi</taxon>
        <taxon>Dikarya</taxon>
        <taxon>Ascomycota</taxon>
        <taxon>Pezizomycotina</taxon>
        <taxon>Sordariomycetes</taxon>
        <taxon>Sordariomycetidae</taxon>
        <taxon>Sordariales</taxon>
        <taxon>Chaetomiaceae</taxon>
        <taxon>Parathielavia</taxon>
    </lineage>
</organism>
<accession>A0AAN6U358</accession>
<protein>
    <submittedName>
        <fullName evidence="1">Uncharacterized protein</fullName>
    </submittedName>
</protein>
<evidence type="ECO:0000313" key="2">
    <source>
        <dbReference type="Proteomes" id="UP001302602"/>
    </source>
</evidence>